<evidence type="ECO:0000256" key="5">
    <source>
        <dbReference type="ARBA" id="ARBA00022519"/>
    </source>
</evidence>
<keyword evidence="4" id="KW-1003">Cell membrane</keyword>
<feature type="transmembrane region" description="Helical" evidence="9">
    <location>
        <begin position="20"/>
        <end position="46"/>
    </location>
</feature>
<dbReference type="GO" id="GO:0043190">
    <property type="term" value="C:ATP-binding cassette (ABC) transporter complex"/>
    <property type="evidence" value="ECO:0007669"/>
    <property type="project" value="InterPro"/>
</dbReference>
<protein>
    <submittedName>
        <fullName evidence="11">ABC transporter permease subunit</fullName>
    </submittedName>
</protein>
<comment type="similarity">
    <text evidence="2">Belongs to the binding-protein-dependent transport system permease family. HisMQ subfamily.</text>
</comment>
<evidence type="ECO:0000256" key="3">
    <source>
        <dbReference type="ARBA" id="ARBA00022448"/>
    </source>
</evidence>
<dbReference type="PROSITE" id="PS50928">
    <property type="entry name" value="ABC_TM1"/>
    <property type="match status" value="1"/>
</dbReference>
<dbReference type="InterPro" id="IPR035906">
    <property type="entry name" value="MetI-like_sf"/>
</dbReference>
<feature type="transmembrane region" description="Helical" evidence="9">
    <location>
        <begin position="58"/>
        <end position="81"/>
    </location>
</feature>
<proteinExistence type="inferred from homology"/>
<dbReference type="AlphaFoldDB" id="A0A3M6PZ10"/>
<dbReference type="InterPro" id="IPR051613">
    <property type="entry name" value="ABC_transp_permease_HisMQ"/>
</dbReference>
<evidence type="ECO:0000259" key="10">
    <source>
        <dbReference type="PROSITE" id="PS50928"/>
    </source>
</evidence>
<feature type="transmembrane region" description="Helical" evidence="9">
    <location>
        <begin position="101"/>
        <end position="126"/>
    </location>
</feature>
<evidence type="ECO:0000256" key="7">
    <source>
        <dbReference type="ARBA" id="ARBA00022989"/>
    </source>
</evidence>
<comment type="subcellular location">
    <subcellularLocation>
        <location evidence="1">Cell inner membrane</location>
        <topology evidence="1">Multi-pass membrane protein</topology>
    </subcellularLocation>
    <subcellularLocation>
        <location evidence="9">Cell membrane</location>
        <topology evidence="9">Multi-pass membrane protein</topology>
    </subcellularLocation>
</comment>
<gene>
    <name evidence="11" type="ORF">EBQ26_09930</name>
</gene>
<keyword evidence="5" id="KW-0997">Cell inner membrane</keyword>
<dbReference type="NCBIfam" id="TIGR01726">
    <property type="entry name" value="HEQRo_perm_3TM"/>
    <property type="match status" value="1"/>
</dbReference>
<dbReference type="PANTHER" id="PTHR30133">
    <property type="entry name" value="CATIONIC AMINO ACID TRANSPORTER, MEMBRANE COMPONENT"/>
    <property type="match status" value="1"/>
</dbReference>
<feature type="transmembrane region" description="Helical" evidence="9">
    <location>
        <begin position="202"/>
        <end position="223"/>
    </location>
</feature>
<keyword evidence="7 9" id="KW-1133">Transmembrane helix</keyword>
<dbReference type="InterPro" id="IPR000515">
    <property type="entry name" value="MetI-like"/>
</dbReference>
<dbReference type="GO" id="GO:0022857">
    <property type="term" value="F:transmembrane transporter activity"/>
    <property type="evidence" value="ECO:0007669"/>
    <property type="project" value="InterPro"/>
</dbReference>
<dbReference type="RefSeq" id="WP_122238854.1">
    <property type="nucleotide sequence ID" value="NZ_RDQM01000012.1"/>
</dbReference>
<keyword evidence="8 9" id="KW-0472">Membrane</keyword>
<dbReference type="EMBL" id="RDQM01000012">
    <property type="protein sequence ID" value="RMW96267.1"/>
    <property type="molecule type" value="Genomic_DNA"/>
</dbReference>
<sequence>MLESLTLLGFGTGGWGGALLSGALVTIALAVACVPIGMPLGLLLALAARSPKRLPRMVSTAFSTVFRGLPELLTLLLVYYGVQIAAQRLLDSLGYEGQFSINAFLAAVVAFSLVLAAFSSEVWLAALKTIPKGQREAAQALGLSRGTTFRRVVFPQLMRVALPGLSNNWLTLLKDSSLVSTISLVDLMRQTNLAVAATKEPVLFYLAACLLYLLLSALSGLVFTKAEHHYSRHHQEARA</sequence>
<dbReference type="InterPro" id="IPR010065">
    <property type="entry name" value="AA_ABC_transptr_permease_3TM"/>
</dbReference>
<dbReference type="SUPFAM" id="SSF161098">
    <property type="entry name" value="MetI-like"/>
    <property type="match status" value="1"/>
</dbReference>
<evidence type="ECO:0000256" key="2">
    <source>
        <dbReference type="ARBA" id="ARBA00010072"/>
    </source>
</evidence>
<evidence type="ECO:0000256" key="6">
    <source>
        <dbReference type="ARBA" id="ARBA00022692"/>
    </source>
</evidence>
<evidence type="ECO:0000256" key="4">
    <source>
        <dbReference type="ARBA" id="ARBA00022475"/>
    </source>
</evidence>
<dbReference type="Proteomes" id="UP000267521">
    <property type="component" value="Unassembled WGS sequence"/>
</dbReference>
<dbReference type="Gene3D" id="1.10.3720.10">
    <property type="entry name" value="MetI-like"/>
    <property type="match status" value="1"/>
</dbReference>
<name>A0A3M6PZ10_9BURK</name>
<dbReference type="CDD" id="cd06261">
    <property type="entry name" value="TM_PBP2"/>
    <property type="match status" value="1"/>
</dbReference>
<keyword evidence="6 9" id="KW-0812">Transmembrane</keyword>
<keyword evidence="3 9" id="KW-0813">Transport</keyword>
<evidence type="ECO:0000313" key="12">
    <source>
        <dbReference type="Proteomes" id="UP000267521"/>
    </source>
</evidence>
<organism evidence="11 12">
    <name type="scientific">Allofranklinella schreckenbergeri</name>
    <dbReference type="NCBI Taxonomy" id="1076744"/>
    <lineage>
        <taxon>Bacteria</taxon>
        <taxon>Pseudomonadati</taxon>
        <taxon>Pseudomonadota</taxon>
        <taxon>Betaproteobacteria</taxon>
        <taxon>Burkholderiales</taxon>
        <taxon>Comamonadaceae</taxon>
        <taxon>Allofranklinella</taxon>
    </lineage>
</organism>
<accession>A0A3M6PZ10</accession>
<evidence type="ECO:0000256" key="8">
    <source>
        <dbReference type="ARBA" id="ARBA00023136"/>
    </source>
</evidence>
<evidence type="ECO:0000313" key="11">
    <source>
        <dbReference type="EMBL" id="RMW96267.1"/>
    </source>
</evidence>
<dbReference type="Pfam" id="PF00528">
    <property type="entry name" value="BPD_transp_1"/>
    <property type="match status" value="1"/>
</dbReference>
<dbReference type="PANTHER" id="PTHR30133:SF2">
    <property type="entry name" value="ARGININE ABC TRANSPORTER PERMEASE PROTEIN ARTQ"/>
    <property type="match status" value="1"/>
</dbReference>
<evidence type="ECO:0000256" key="9">
    <source>
        <dbReference type="RuleBase" id="RU363032"/>
    </source>
</evidence>
<evidence type="ECO:0000256" key="1">
    <source>
        <dbReference type="ARBA" id="ARBA00004429"/>
    </source>
</evidence>
<comment type="caution">
    <text evidence="11">The sequence shown here is derived from an EMBL/GenBank/DDBJ whole genome shotgun (WGS) entry which is preliminary data.</text>
</comment>
<reference evidence="11 12" key="1">
    <citation type="submission" date="2018-10" db="EMBL/GenBank/DDBJ databases">
        <title>Comamonadaceae CDC group NO-1 genome sequencing and assembly.</title>
        <authorList>
            <person name="Bernier A.-M."/>
            <person name="Bernard K."/>
        </authorList>
    </citation>
    <scope>NUCLEOTIDE SEQUENCE [LARGE SCALE GENOMIC DNA]</scope>
    <source>
        <strain evidence="11 12">NML970147</strain>
    </source>
</reference>
<feature type="domain" description="ABC transmembrane type-1" evidence="10">
    <location>
        <begin position="23"/>
        <end position="223"/>
    </location>
</feature>